<dbReference type="Gene3D" id="1.25.40.420">
    <property type="match status" value="1"/>
</dbReference>
<dbReference type="Proteomes" id="UP000266673">
    <property type="component" value="Unassembled WGS sequence"/>
</dbReference>
<name>A0A397UGV4_9GLOM</name>
<reference evidence="2 3" key="1">
    <citation type="submission" date="2018-06" db="EMBL/GenBank/DDBJ databases">
        <title>Comparative genomics reveals the genomic features of Rhizophagus irregularis, R. cerebriforme, R. diaphanum and Gigaspora rosea, and their symbiotic lifestyle signature.</title>
        <authorList>
            <person name="Morin E."/>
            <person name="San Clemente H."/>
            <person name="Chen E.C.H."/>
            <person name="De La Providencia I."/>
            <person name="Hainaut M."/>
            <person name="Kuo A."/>
            <person name="Kohler A."/>
            <person name="Murat C."/>
            <person name="Tang N."/>
            <person name="Roy S."/>
            <person name="Loubradou J."/>
            <person name="Henrissat B."/>
            <person name="Grigoriev I.V."/>
            <person name="Corradi N."/>
            <person name="Roux C."/>
            <person name="Martin F.M."/>
        </authorList>
    </citation>
    <scope>NUCLEOTIDE SEQUENCE [LARGE SCALE GENOMIC DNA]</scope>
    <source>
        <strain evidence="2 3">DAOM 194757</strain>
    </source>
</reference>
<proteinExistence type="predicted"/>
<feature type="domain" description="TLDc" evidence="1">
    <location>
        <begin position="187"/>
        <end position="359"/>
    </location>
</feature>
<dbReference type="AlphaFoldDB" id="A0A397UGV4"/>
<accession>A0A397UGV4</accession>
<dbReference type="InterPro" id="IPR011705">
    <property type="entry name" value="BACK"/>
</dbReference>
<dbReference type="InterPro" id="IPR006571">
    <property type="entry name" value="TLDc_dom"/>
</dbReference>
<evidence type="ECO:0000313" key="3">
    <source>
        <dbReference type="Proteomes" id="UP000266673"/>
    </source>
</evidence>
<dbReference type="OrthoDB" id="5430411at2759"/>
<organism evidence="2 3">
    <name type="scientific">Gigaspora rosea</name>
    <dbReference type="NCBI Taxonomy" id="44941"/>
    <lineage>
        <taxon>Eukaryota</taxon>
        <taxon>Fungi</taxon>
        <taxon>Fungi incertae sedis</taxon>
        <taxon>Mucoromycota</taxon>
        <taxon>Glomeromycotina</taxon>
        <taxon>Glomeromycetes</taxon>
        <taxon>Diversisporales</taxon>
        <taxon>Gigasporaceae</taxon>
        <taxon>Gigaspora</taxon>
    </lineage>
</organism>
<dbReference type="PANTHER" id="PTHR45774:SF3">
    <property type="entry name" value="BTB (POZ) DOMAIN-CONTAINING 2B-RELATED"/>
    <property type="match status" value="1"/>
</dbReference>
<dbReference type="Pfam" id="PF07534">
    <property type="entry name" value="TLD"/>
    <property type="match status" value="1"/>
</dbReference>
<keyword evidence="3" id="KW-1185">Reference proteome</keyword>
<gene>
    <name evidence="2" type="ORF">C2G38_263185</name>
</gene>
<dbReference type="Pfam" id="PF07707">
    <property type="entry name" value="BACK"/>
    <property type="match status" value="1"/>
</dbReference>
<dbReference type="PROSITE" id="PS51886">
    <property type="entry name" value="TLDC"/>
    <property type="match status" value="1"/>
</dbReference>
<dbReference type="EMBL" id="QKWP01001364">
    <property type="protein sequence ID" value="RIB09532.1"/>
    <property type="molecule type" value="Genomic_DNA"/>
</dbReference>
<sequence length="362" mass="42178">MLVACDLLLGELHKYLEVYLIDTKANWLRLRFAHVYKTSFENDKLQELQKWCNDIVAKYPSKVFESEGFTTFPEKSLVSILERDDLQMEEGRIWDHVIKWGIAQIPNLPSETKDWSRENCSTLKNTLQNCLPLIRYFQMSNEDIIDKVKPYKKILDKQLWEDILRKFLTPNRPITTTILPPRSPFSAVITKTQAAEISSWIDKKADPYTDVNNPYEFRLLLSGTRDGFTTDSFWNLCDKQEKLIIVMKVKDTDEIIGGYNPIGWDKSVNNWTNCDDTFIFSLKNGTIDESILSRIKDPQYAVGSYSDCGAQLGRGSDLFTGNNFDKEKKCYCNQTSYEKPIRNTRDWFSVSEYEVFQIYEKA</sequence>
<protein>
    <recommendedName>
        <fullName evidence="1">TLDc domain-containing protein</fullName>
    </recommendedName>
</protein>
<comment type="caution">
    <text evidence="2">The sequence shown here is derived from an EMBL/GenBank/DDBJ whole genome shotgun (WGS) entry which is preliminary data.</text>
</comment>
<dbReference type="PANTHER" id="PTHR45774">
    <property type="entry name" value="BTB/POZ DOMAIN-CONTAINING"/>
    <property type="match status" value="1"/>
</dbReference>
<evidence type="ECO:0000313" key="2">
    <source>
        <dbReference type="EMBL" id="RIB09532.1"/>
    </source>
</evidence>
<evidence type="ECO:0000259" key="1">
    <source>
        <dbReference type="PROSITE" id="PS51886"/>
    </source>
</evidence>